<sequence>MSSLPRFVPANAEEFPPIRIVTRLLAEMQTAIVASGVRALDGGLERFAIFTLIVRQTMPDLGGDSGANIGRAISVYSLASSMSQPYETVRRHVNALVELGLCLRLEGGVAATPDGLRLPAFASLMIETHDRFVRLIADMATLDLPLPRPRPGTSYDLRSGVQVAVDMMLAAVDTNRGTHEDIVELALFSTILSGNLARMARDRALALKYRDQREPVPDELLDAMRISVLARVMGLPDTTVRRRVGVMVAEGKLIRKGSGVIISQAWMNDDACLATSLASYRNTRRLLERMATTGFPFQAPASAYVIGRPADMVFA</sequence>
<reference evidence="1 2" key="1">
    <citation type="submission" date="2024-05" db="EMBL/GenBank/DDBJ databases">
        <title>Sphingomonas sp. HF-S3 16S ribosomal RNA gene Genome sequencing and assembly.</title>
        <authorList>
            <person name="Lee H."/>
        </authorList>
    </citation>
    <scope>NUCLEOTIDE SEQUENCE [LARGE SCALE GENOMIC DNA]</scope>
    <source>
        <strain evidence="1 2">HF-S3</strain>
    </source>
</reference>
<keyword evidence="2" id="KW-1185">Reference proteome</keyword>
<name>A0ABV0B719_9SPHN</name>
<evidence type="ECO:0000313" key="1">
    <source>
        <dbReference type="EMBL" id="MEN3747399.1"/>
    </source>
</evidence>
<evidence type="ECO:0000313" key="2">
    <source>
        <dbReference type="Proteomes" id="UP001427805"/>
    </source>
</evidence>
<dbReference type="EMBL" id="JBDIZK010000005">
    <property type="protein sequence ID" value="MEN3747399.1"/>
    <property type="molecule type" value="Genomic_DNA"/>
</dbReference>
<gene>
    <name evidence="1" type="ORF">TPR58_09485</name>
</gene>
<accession>A0ABV0B719</accession>
<dbReference type="RefSeq" id="WP_346246398.1">
    <property type="nucleotide sequence ID" value="NZ_JBDIZK010000005.1"/>
</dbReference>
<dbReference type="Proteomes" id="UP001427805">
    <property type="component" value="Unassembled WGS sequence"/>
</dbReference>
<comment type="caution">
    <text evidence="1">The sequence shown here is derived from an EMBL/GenBank/DDBJ whole genome shotgun (WGS) entry which is preliminary data.</text>
</comment>
<protein>
    <submittedName>
        <fullName evidence="1">Uncharacterized protein</fullName>
    </submittedName>
</protein>
<proteinExistence type="predicted"/>
<organism evidence="1 2">
    <name type="scientific">Sphingomonas rustica</name>
    <dbReference type="NCBI Taxonomy" id="3103142"/>
    <lineage>
        <taxon>Bacteria</taxon>
        <taxon>Pseudomonadati</taxon>
        <taxon>Pseudomonadota</taxon>
        <taxon>Alphaproteobacteria</taxon>
        <taxon>Sphingomonadales</taxon>
        <taxon>Sphingomonadaceae</taxon>
        <taxon>Sphingomonas</taxon>
    </lineage>
</organism>